<feature type="compositionally biased region" description="Acidic residues" evidence="7">
    <location>
        <begin position="505"/>
        <end position="518"/>
    </location>
</feature>
<evidence type="ECO:0000256" key="7">
    <source>
        <dbReference type="SAM" id="MobiDB-lite"/>
    </source>
</evidence>
<keyword evidence="6" id="KW-0539">Nucleus</keyword>
<evidence type="ECO:0000256" key="2">
    <source>
        <dbReference type="ARBA" id="ARBA00022705"/>
    </source>
</evidence>
<dbReference type="AlphaFoldDB" id="A0A2G8K859"/>
<dbReference type="PANTHER" id="PTHR15272">
    <property type="entry name" value="CHROMATIN ASSEMBLY FACTOR 1 SUBUNIT A CAF-1 SUBUNIT A"/>
    <property type="match status" value="1"/>
</dbReference>
<feature type="region of interest" description="Disordered" evidence="7">
    <location>
        <begin position="688"/>
        <end position="726"/>
    </location>
</feature>
<accession>A0A2G8K859</accession>
<feature type="compositionally biased region" description="Basic and acidic residues" evidence="7">
    <location>
        <begin position="276"/>
        <end position="344"/>
    </location>
</feature>
<feature type="region of interest" description="Disordered" evidence="7">
    <location>
        <begin position="884"/>
        <end position="925"/>
    </location>
</feature>
<sequence length="993" mass="109339">MENQVVTSGSENKKRSLDVVAGKQKTKEFLSPPAKKMKQARLPFAPKNSQMTIVPSVSPASKKRRVSSEEICSPSLKTGGSKPKKTPTKASATSSPKSVGKPSPIVIIVDDEEQVPTSSSEAVTPAPRAQSPFKPPPKSSSLDGFLQTTQQPQVSTSECVIFVEDEEDMEDCADEQHALNQSQGSENLDTSKASSAGSVDSASDGNDDRVDEVTQSSDGSQEEDSPESEKTSSGSLSVSEEKGKGNRGKNFREREGEAENASGKAGAGGGEEGEGSQEKEKQMRREKEEEEKEEKRKQKLEARQKKQEELEQLNAEKKKKLEEKQKQEDEKKKEEEEAVNKEEPETAMLFKSFFKKPSPDSTPTTTHYEDCGPFAAFQLRRDMVIAPTIRTKKFLAEEVKVEFDRNFSSQSTTLHYLTELSSGQINIGRSSRTKGSRRSMKDEEQDETDSDIEEVPSSSSEELTAKAKLLQFHENHRPPYFGTWRKRSVSVTGRKPFAKDKDQLDYEVDSDDEWEDPGESLSDSGTEDEDDNDSGDESDDGFFVPHGYLSEDEVEGAGNLGEEKSGKGQGLGPRDEKEDGSPEDLLIGCVWRNSKGSSERDRKALECFKAVPLVSMPILLTGVAKSGKDKQTSSRTSGTKGTQILAVHNKIRPVPKEAMPDLIRLVHGNIAGIKSLCREFKEFWRQKHTDPQSVTQQTAGTPSKADVTVATGQTASTPKSTTEKKTEEAITPTRAFSPLFRSAEDFEISKRQLEKKITKIAVRDKRIAYSKICWYVHDHILTEFNMESAPIPSTWKFITRKPFDPSKPRATAQPAAASNSPSQSSSSSAGIVGVKGRPNQIQLPPKVAYWLCCPLRFHLDAAQSAGHISILTPQSSPVVATIPQLTPKSRKAPSQELQTPKSRKAPPQKLQTTPNTKTDQSQRVQPHQVAALKWPFTIAKRASPSSVKPVKRIVPVALTPEPTPEKQKSIPCDVVMTNSVQNDDSDNDCMIIE</sequence>
<dbReference type="InterPro" id="IPR021644">
    <property type="entry name" value="CAF-1_p150_acidic"/>
</dbReference>
<dbReference type="GO" id="GO:0006281">
    <property type="term" value="P:DNA repair"/>
    <property type="evidence" value="ECO:0007669"/>
    <property type="project" value="UniProtKB-KW"/>
</dbReference>
<keyword evidence="12" id="KW-1185">Reference proteome</keyword>
<feature type="compositionally biased region" description="Low complexity" evidence="7">
    <location>
        <begin position="88"/>
        <end position="98"/>
    </location>
</feature>
<feature type="compositionally biased region" description="Low complexity" evidence="7">
    <location>
        <begin position="191"/>
        <end position="204"/>
    </location>
</feature>
<feature type="compositionally biased region" description="Acidic residues" evidence="7">
    <location>
        <begin position="525"/>
        <end position="540"/>
    </location>
</feature>
<evidence type="ECO:0000256" key="5">
    <source>
        <dbReference type="ARBA" id="ARBA00023204"/>
    </source>
</evidence>
<organism evidence="11 12">
    <name type="scientific">Stichopus japonicus</name>
    <name type="common">Sea cucumber</name>
    <dbReference type="NCBI Taxonomy" id="307972"/>
    <lineage>
        <taxon>Eukaryota</taxon>
        <taxon>Metazoa</taxon>
        <taxon>Echinodermata</taxon>
        <taxon>Eleutherozoa</taxon>
        <taxon>Echinozoa</taxon>
        <taxon>Holothuroidea</taxon>
        <taxon>Aspidochirotacea</taxon>
        <taxon>Aspidochirotida</taxon>
        <taxon>Stichopodidae</taxon>
        <taxon>Apostichopus</taxon>
    </lineage>
</organism>
<feature type="compositionally biased region" description="Polar residues" evidence="7">
    <location>
        <begin position="909"/>
        <end position="925"/>
    </location>
</feature>
<dbReference type="Proteomes" id="UP000230750">
    <property type="component" value="Unassembled WGS sequence"/>
</dbReference>
<feature type="domain" description="Chromatin assembly factor 1 subunit p150 C-terminal" evidence="10">
    <location>
        <begin position="586"/>
        <end position="715"/>
    </location>
</feature>
<dbReference type="Pfam" id="PF11600">
    <property type="entry name" value="CAF1A_acidic"/>
    <property type="match status" value="1"/>
</dbReference>
<keyword evidence="4" id="KW-0143">Chaperone</keyword>
<dbReference type="OrthoDB" id="79480at2759"/>
<protein>
    <submittedName>
        <fullName evidence="11">Putative chromatin assembly factor 1 subunit A-like</fullName>
    </submittedName>
</protein>
<evidence type="ECO:0000256" key="4">
    <source>
        <dbReference type="ARBA" id="ARBA00023186"/>
    </source>
</evidence>
<feature type="region of interest" description="Disordered" evidence="7">
    <location>
        <begin position="1"/>
        <end position="368"/>
    </location>
</feature>
<dbReference type="PANTHER" id="PTHR15272:SF0">
    <property type="entry name" value="CHROMATIN ASSEMBLY FACTOR 1 SUBUNIT A"/>
    <property type="match status" value="1"/>
</dbReference>
<proteinExistence type="predicted"/>
<evidence type="ECO:0000259" key="9">
    <source>
        <dbReference type="Pfam" id="PF12253"/>
    </source>
</evidence>
<feature type="region of interest" description="Disordered" evidence="7">
    <location>
        <begin position="802"/>
        <end position="833"/>
    </location>
</feature>
<feature type="compositionally biased region" description="Polar residues" evidence="7">
    <location>
        <begin position="47"/>
        <end position="59"/>
    </location>
</feature>
<feature type="compositionally biased region" description="Polar residues" evidence="7">
    <location>
        <begin position="1"/>
        <end position="10"/>
    </location>
</feature>
<evidence type="ECO:0000256" key="1">
    <source>
        <dbReference type="ARBA" id="ARBA00004123"/>
    </source>
</evidence>
<feature type="compositionally biased region" description="Polar residues" evidence="7">
    <location>
        <begin position="178"/>
        <end position="190"/>
    </location>
</feature>
<evidence type="ECO:0000256" key="3">
    <source>
        <dbReference type="ARBA" id="ARBA00022763"/>
    </source>
</evidence>
<keyword evidence="3" id="KW-0227">DNA damage</keyword>
<comment type="subcellular location">
    <subcellularLocation>
        <location evidence="1">Nucleus</location>
    </subcellularLocation>
</comment>
<dbReference type="Pfam" id="PF12253">
    <property type="entry name" value="CAF1A_dimeriz"/>
    <property type="match status" value="1"/>
</dbReference>
<reference evidence="11 12" key="1">
    <citation type="journal article" date="2017" name="PLoS Biol.">
        <title>The sea cucumber genome provides insights into morphological evolution and visceral regeneration.</title>
        <authorList>
            <person name="Zhang X."/>
            <person name="Sun L."/>
            <person name="Yuan J."/>
            <person name="Sun Y."/>
            <person name="Gao Y."/>
            <person name="Zhang L."/>
            <person name="Li S."/>
            <person name="Dai H."/>
            <person name="Hamel J.F."/>
            <person name="Liu C."/>
            <person name="Yu Y."/>
            <person name="Liu S."/>
            <person name="Lin W."/>
            <person name="Guo K."/>
            <person name="Jin S."/>
            <person name="Xu P."/>
            <person name="Storey K.B."/>
            <person name="Huan P."/>
            <person name="Zhang T."/>
            <person name="Zhou Y."/>
            <person name="Zhang J."/>
            <person name="Lin C."/>
            <person name="Li X."/>
            <person name="Xing L."/>
            <person name="Huo D."/>
            <person name="Sun M."/>
            <person name="Wang L."/>
            <person name="Mercier A."/>
            <person name="Li F."/>
            <person name="Yang H."/>
            <person name="Xiang J."/>
        </authorList>
    </citation>
    <scope>NUCLEOTIDE SEQUENCE [LARGE SCALE GENOMIC DNA]</scope>
    <source>
        <strain evidence="11">Shaxun</strain>
        <tissue evidence="11">Muscle</tissue>
    </source>
</reference>
<name>A0A2G8K859_STIJA</name>
<feature type="compositionally biased region" description="Basic and acidic residues" evidence="7">
    <location>
        <begin position="239"/>
        <end position="257"/>
    </location>
</feature>
<feature type="compositionally biased region" description="Polar residues" evidence="7">
    <location>
        <begin position="146"/>
        <end position="158"/>
    </location>
</feature>
<feature type="region of interest" description="Disordered" evidence="7">
    <location>
        <begin position="500"/>
        <end position="583"/>
    </location>
</feature>
<feature type="region of interest" description="Disordered" evidence="7">
    <location>
        <begin position="421"/>
        <end position="462"/>
    </location>
</feature>
<comment type="caution">
    <text evidence="11">The sequence shown here is derived from an EMBL/GenBank/DDBJ whole genome shotgun (WGS) entry which is preliminary data.</text>
</comment>
<feature type="compositionally biased region" description="Acidic residues" evidence="7">
    <location>
        <begin position="443"/>
        <end position="454"/>
    </location>
</feature>
<evidence type="ECO:0000259" key="8">
    <source>
        <dbReference type="Pfam" id="PF11600"/>
    </source>
</evidence>
<keyword evidence="5" id="KW-0234">DNA repair</keyword>
<dbReference type="STRING" id="307972.A0A2G8K859"/>
<feature type="compositionally biased region" description="Polar residues" evidence="7">
    <location>
        <begin position="691"/>
        <end position="701"/>
    </location>
</feature>
<evidence type="ECO:0000259" key="10">
    <source>
        <dbReference type="Pfam" id="PF15539"/>
    </source>
</evidence>
<dbReference type="GO" id="GO:0006260">
    <property type="term" value="P:DNA replication"/>
    <property type="evidence" value="ECO:0007669"/>
    <property type="project" value="UniProtKB-KW"/>
</dbReference>
<dbReference type="GO" id="GO:0033186">
    <property type="term" value="C:CAF-1 complex"/>
    <property type="evidence" value="ECO:0007669"/>
    <property type="project" value="TreeGrafter"/>
</dbReference>
<dbReference type="InterPro" id="IPR022043">
    <property type="entry name" value="CAF1A_DD"/>
</dbReference>
<dbReference type="Pfam" id="PF15539">
    <property type="entry name" value="CAF1-p150_C2"/>
    <property type="match status" value="2"/>
</dbReference>
<evidence type="ECO:0000313" key="12">
    <source>
        <dbReference type="Proteomes" id="UP000230750"/>
    </source>
</evidence>
<dbReference type="EMBL" id="MRZV01000793">
    <property type="protein sequence ID" value="PIK44188.1"/>
    <property type="molecule type" value="Genomic_DNA"/>
</dbReference>
<dbReference type="GO" id="GO:0006334">
    <property type="term" value="P:nucleosome assembly"/>
    <property type="evidence" value="ECO:0007669"/>
    <property type="project" value="TreeGrafter"/>
</dbReference>
<feature type="domain" description="Chromatin assembly factor 1 subunit p150 C-terminal" evidence="10">
    <location>
        <begin position="741"/>
        <end position="824"/>
    </location>
</feature>
<feature type="domain" description="Chromatin assembly factor 1 subunit A dimerization" evidence="9">
    <location>
        <begin position="468"/>
        <end position="537"/>
    </location>
</feature>
<feature type="compositionally biased region" description="Low complexity" evidence="7">
    <location>
        <begin position="812"/>
        <end position="829"/>
    </location>
</feature>
<evidence type="ECO:0000256" key="6">
    <source>
        <dbReference type="ARBA" id="ARBA00023242"/>
    </source>
</evidence>
<dbReference type="GO" id="GO:0005634">
    <property type="term" value="C:nucleus"/>
    <property type="evidence" value="ECO:0007669"/>
    <property type="project" value="UniProtKB-SubCell"/>
</dbReference>
<keyword evidence="2" id="KW-0235">DNA replication</keyword>
<gene>
    <name evidence="11" type="ORF">BSL78_18964</name>
</gene>
<evidence type="ECO:0000313" key="11">
    <source>
        <dbReference type="EMBL" id="PIK44188.1"/>
    </source>
</evidence>
<feature type="compositionally biased region" description="Acidic residues" evidence="7">
    <location>
        <begin position="163"/>
        <end position="173"/>
    </location>
</feature>
<feature type="domain" description="Chromatin assembly factor 1 p150 subunit acidic region" evidence="8">
    <location>
        <begin position="271"/>
        <end position="384"/>
    </location>
</feature>
<dbReference type="InterPro" id="IPR029105">
    <property type="entry name" value="CAF1-p150_C2"/>
</dbReference>